<name>A0A6I2GF61_9LACT</name>
<dbReference type="EMBL" id="WJQS01000004">
    <property type="protein sequence ID" value="MRI85324.1"/>
    <property type="molecule type" value="Genomic_DNA"/>
</dbReference>
<evidence type="ECO:0000313" key="6">
    <source>
        <dbReference type="EMBL" id="MRI81333.1"/>
    </source>
</evidence>
<evidence type="ECO:0000256" key="3">
    <source>
        <dbReference type="ARBA" id="ARBA00023159"/>
    </source>
</evidence>
<evidence type="ECO:0000313" key="9">
    <source>
        <dbReference type="Proteomes" id="UP000469870"/>
    </source>
</evidence>
<dbReference type="CDD" id="cd01106">
    <property type="entry name" value="HTH_TipAL-Mta"/>
    <property type="match status" value="1"/>
</dbReference>
<evidence type="ECO:0000256" key="1">
    <source>
        <dbReference type="ARBA" id="ARBA00023015"/>
    </source>
</evidence>
<dbReference type="SMART" id="SM00422">
    <property type="entry name" value="HTH_MERR"/>
    <property type="match status" value="1"/>
</dbReference>
<accession>A0A6I2GF61</accession>
<evidence type="ECO:0000256" key="4">
    <source>
        <dbReference type="ARBA" id="ARBA00023163"/>
    </source>
</evidence>
<evidence type="ECO:0000313" key="7">
    <source>
        <dbReference type="EMBL" id="MRI85324.1"/>
    </source>
</evidence>
<keyword evidence="2" id="KW-0238">DNA-binding</keyword>
<dbReference type="InterPro" id="IPR009061">
    <property type="entry name" value="DNA-bd_dom_put_sf"/>
</dbReference>
<dbReference type="AlphaFoldDB" id="A0A6I2GF61"/>
<keyword evidence="4" id="KW-0804">Transcription</keyword>
<dbReference type="GO" id="GO:0003677">
    <property type="term" value="F:DNA binding"/>
    <property type="evidence" value="ECO:0007669"/>
    <property type="project" value="UniProtKB-KW"/>
</dbReference>
<comment type="caution">
    <text evidence="7">The sequence shown here is derived from an EMBL/GenBank/DDBJ whole genome shotgun (WGS) entry which is preliminary data.</text>
</comment>
<reference evidence="8 9" key="1">
    <citation type="submission" date="2019-11" db="EMBL/GenBank/DDBJ databases">
        <title>Characterisation of Fundicoccus ignavus gen. nov. sp. nov., a novel genus of the family Aerococcaceae isolated from bulk tank milk.</title>
        <authorList>
            <person name="Siebert A."/>
            <person name="Huptas C."/>
            <person name="Wenning M."/>
            <person name="Scherer S."/>
            <person name="Doll E.V."/>
        </authorList>
    </citation>
    <scope>NUCLEOTIDE SEQUENCE [LARGE SCALE GENOMIC DNA]</scope>
    <source>
        <strain evidence="6 9">DSM 109653</strain>
        <strain evidence="7 8">WS4759</strain>
    </source>
</reference>
<dbReference type="InterPro" id="IPR000551">
    <property type="entry name" value="MerR-type_HTH_dom"/>
</dbReference>
<dbReference type="PANTHER" id="PTHR30204">
    <property type="entry name" value="REDOX-CYCLING DRUG-SENSING TRANSCRIPTIONAL ACTIVATOR SOXR"/>
    <property type="match status" value="1"/>
</dbReference>
<keyword evidence="1" id="KW-0805">Transcription regulation</keyword>
<sequence>MEYSISQLARISGVSARTLRYYDEIALLRPKRINSSGYRIYGAKEVNLLQQILFYREIGINLEEIKAIIYAEDFNLQEALENHLLQLSQEKKRIERLMSTVNDSIQALKGERTMTDNEKFAAFKQELIDDNEQNYGQEIRAKYGEKTVNASNAKMANMTEEQWLEFQHLGESINQKLAIAISDGNPASELAQEVCELHRQWLLFSWPEGHYSPEKHYNLSLMYVHDERFKAYYDGITPGAAEFLHKAIGIYTAMEN</sequence>
<dbReference type="Proteomes" id="UP000469870">
    <property type="component" value="Unassembled WGS sequence"/>
</dbReference>
<dbReference type="InterPro" id="IPR047057">
    <property type="entry name" value="MerR_fam"/>
</dbReference>
<dbReference type="Pfam" id="PF07739">
    <property type="entry name" value="TipAS"/>
    <property type="match status" value="1"/>
</dbReference>
<dbReference type="Pfam" id="PF13411">
    <property type="entry name" value="MerR_1"/>
    <property type="match status" value="1"/>
</dbReference>
<dbReference type="EMBL" id="WJQR01000004">
    <property type="protein sequence ID" value="MRI81333.1"/>
    <property type="molecule type" value="Genomic_DNA"/>
</dbReference>
<dbReference type="GO" id="GO:0003700">
    <property type="term" value="F:DNA-binding transcription factor activity"/>
    <property type="evidence" value="ECO:0007669"/>
    <property type="project" value="InterPro"/>
</dbReference>
<gene>
    <name evidence="7" type="ORF">GIY09_05465</name>
    <name evidence="6" type="ORF">GIY11_04810</name>
</gene>
<evidence type="ECO:0000256" key="2">
    <source>
        <dbReference type="ARBA" id="ARBA00023125"/>
    </source>
</evidence>
<dbReference type="Proteomes" id="UP000430975">
    <property type="component" value="Unassembled WGS sequence"/>
</dbReference>
<protein>
    <submittedName>
        <fullName evidence="7">MerR family transcriptional regulator</fullName>
    </submittedName>
</protein>
<organism evidence="7 8">
    <name type="scientific">Fundicoccus ignavus</name>
    <dbReference type="NCBI Taxonomy" id="2664442"/>
    <lineage>
        <taxon>Bacteria</taxon>
        <taxon>Bacillati</taxon>
        <taxon>Bacillota</taxon>
        <taxon>Bacilli</taxon>
        <taxon>Lactobacillales</taxon>
        <taxon>Aerococcaceae</taxon>
        <taxon>Fundicoccus</taxon>
    </lineage>
</organism>
<dbReference type="Gene3D" id="1.10.490.50">
    <property type="entry name" value="Antibiotic binding domain of TipA-like multidrug resistance regulators"/>
    <property type="match status" value="1"/>
</dbReference>
<dbReference type="SUPFAM" id="SSF46955">
    <property type="entry name" value="Putative DNA-binding domain"/>
    <property type="match status" value="1"/>
</dbReference>
<evidence type="ECO:0000313" key="8">
    <source>
        <dbReference type="Proteomes" id="UP000430975"/>
    </source>
</evidence>
<dbReference type="InterPro" id="IPR012925">
    <property type="entry name" value="TipAS_dom"/>
</dbReference>
<keyword evidence="8" id="KW-1185">Reference proteome</keyword>
<dbReference type="RefSeq" id="WP_153861730.1">
    <property type="nucleotide sequence ID" value="NZ_WJQR01000004.1"/>
</dbReference>
<keyword evidence="3" id="KW-0010">Activator</keyword>
<dbReference type="PANTHER" id="PTHR30204:SF90">
    <property type="entry name" value="HTH-TYPE TRANSCRIPTIONAL ACTIVATOR MTA"/>
    <property type="match status" value="1"/>
</dbReference>
<dbReference type="PROSITE" id="PS50937">
    <property type="entry name" value="HTH_MERR_2"/>
    <property type="match status" value="1"/>
</dbReference>
<dbReference type="Gene3D" id="1.10.1660.10">
    <property type="match status" value="1"/>
</dbReference>
<proteinExistence type="predicted"/>
<dbReference type="SUPFAM" id="SSF89082">
    <property type="entry name" value="Antibiotic binding domain of TipA-like multidrug resistance regulators"/>
    <property type="match status" value="1"/>
</dbReference>
<dbReference type="InterPro" id="IPR036244">
    <property type="entry name" value="TipA-like_antibiotic-bd"/>
</dbReference>
<evidence type="ECO:0000259" key="5">
    <source>
        <dbReference type="PROSITE" id="PS50937"/>
    </source>
</evidence>
<feature type="domain" description="HTH merR-type" evidence="5">
    <location>
        <begin position="1"/>
        <end position="71"/>
    </location>
</feature>